<accession>A0ACC3ZEM9</accession>
<organism evidence="1 2">
    <name type="scientific">Colletotrichum truncatum</name>
    <name type="common">Anthracnose fungus</name>
    <name type="synonym">Colletotrichum capsici</name>
    <dbReference type="NCBI Taxonomy" id="5467"/>
    <lineage>
        <taxon>Eukaryota</taxon>
        <taxon>Fungi</taxon>
        <taxon>Dikarya</taxon>
        <taxon>Ascomycota</taxon>
        <taxon>Pezizomycotina</taxon>
        <taxon>Sordariomycetes</taxon>
        <taxon>Hypocreomycetidae</taxon>
        <taxon>Glomerellales</taxon>
        <taxon>Glomerellaceae</taxon>
        <taxon>Colletotrichum</taxon>
        <taxon>Colletotrichum truncatum species complex</taxon>
    </lineage>
</organism>
<comment type="caution">
    <text evidence="1">The sequence shown here is derived from an EMBL/GenBank/DDBJ whole genome shotgun (WGS) entry which is preliminary data.</text>
</comment>
<gene>
    <name evidence="1" type="ORF">CTRU02_200484</name>
</gene>
<dbReference type="EMBL" id="VUJX02000001">
    <property type="protein sequence ID" value="KAL0942598.1"/>
    <property type="molecule type" value="Genomic_DNA"/>
</dbReference>
<dbReference type="Proteomes" id="UP000805649">
    <property type="component" value="Unassembled WGS sequence"/>
</dbReference>
<reference evidence="1 2" key="1">
    <citation type="journal article" date="2020" name="Phytopathology">
        <title>Genome Sequence Resources of Colletotrichum truncatum, C. plurivorum, C. musicola, and C. sojae: Four Species Pathogenic to Soybean (Glycine max).</title>
        <authorList>
            <person name="Rogerio F."/>
            <person name="Boufleur T.R."/>
            <person name="Ciampi-Guillardi M."/>
            <person name="Sukno S.A."/>
            <person name="Thon M.R."/>
            <person name="Massola Junior N.S."/>
            <person name="Baroncelli R."/>
        </authorList>
    </citation>
    <scope>NUCLEOTIDE SEQUENCE [LARGE SCALE GENOMIC DNA]</scope>
    <source>
        <strain evidence="1 2">CMES1059</strain>
    </source>
</reference>
<proteinExistence type="predicted"/>
<protein>
    <submittedName>
        <fullName evidence="1">Uncharacterized protein</fullName>
    </submittedName>
</protein>
<keyword evidence="2" id="KW-1185">Reference proteome</keyword>
<name>A0ACC3ZEM9_COLTU</name>
<sequence length="303" mass="33986">MRLPAKTMPLAPAKHACPSDPQDESPFFRLPLELRIDIYKIAFPRINSPQLVYTAVDNKLAFHEIGEVPSSDHHLSRIVCNGVFEDDGIEIQAKRRASHADNKRVQAQYLRRSEELLYPLPLLLACRRMYEDVAPHCDQSLAFQDFLTLECFFATLSGDSSIDGLLDRLNKVSLDVKFSNANAFKPSSRKKILASWTTACKKLSALKSIQCFHLRLEVPLSQRNSVPGNVHASIIEGLNPIAACIPEVKVELMLTSVVHPRSERVLIYQPQPSKNKKLDPNFGVSGWDTKVSSLNSVERLDEA</sequence>
<evidence type="ECO:0000313" key="1">
    <source>
        <dbReference type="EMBL" id="KAL0942598.1"/>
    </source>
</evidence>
<evidence type="ECO:0000313" key="2">
    <source>
        <dbReference type="Proteomes" id="UP000805649"/>
    </source>
</evidence>